<dbReference type="Proteomes" id="UP001596145">
    <property type="component" value="Unassembled WGS sequence"/>
</dbReference>
<protein>
    <submittedName>
        <fullName evidence="2">Twin-arginine translocation signal domain-containing protein</fullName>
    </submittedName>
</protein>
<keyword evidence="3" id="KW-1185">Reference proteome</keyword>
<accession>A0ABD5QMH2</accession>
<evidence type="ECO:0000313" key="2">
    <source>
        <dbReference type="EMBL" id="MFC5133485.1"/>
    </source>
</evidence>
<proteinExistence type="predicted"/>
<dbReference type="AlphaFoldDB" id="A0ABD5QMH2"/>
<organism evidence="2 3">
    <name type="scientific">Halorubrum glutamatedens</name>
    <dbReference type="NCBI Taxonomy" id="2707018"/>
    <lineage>
        <taxon>Archaea</taxon>
        <taxon>Methanobacteriati</taxon>
        <taxon>Methanobacteriota</taxon>
        <taxon>Stenosarchaea group</taxon>
        <taxon>Halobacteria</taxon>
        <taxon>Halobacteriales</taxon>
        <taxon>Haloferacaceae</taxon>
        <taxon>Halorubrum</taxon>
    </lineage>
</organism>
<keyword evidence="1" id="KW-0175">Coiled coil</keyword>
<dbReference type="EMBL" id="JBHSKV010000001">
    <property type="protein sequence ID" value="MFC5133485.1"/>
    <property type="molecule type" value="Genomic_DNA"/>
</dbReference>
<dbReference type="NCBIfam" id="TIGR01409">
    <property type="entry name" value="TAT_signal_seq"/>
    <property type="match status" value="1"/>
</dbReference>
<name>A0ABD5QMH2_9EURY</name>
<evidence type="ECO:0000313" key="3">
    <source>
        <dbReference type="Proteomes" id="UP001596145"/>
    </source>
</evidence>
<dbReference type="InterPro" id="IPR019546">
    <property type="entry name" value="TAT_signal_bac_arc"/>
</dbReference>
<dbReference type="RefSeq" id="WP_136516467.1">
    <property type="nucleotide sequence ID" value="NZ_JBHSKV010000001.1"/>
</dbReference>
<reference evidence="2 3" key="1">
    <citation type="journal article" date="2019" name="Int. J. Syst. Evol. Microbiol.">
        <title>The Global Catalogue of Microorganisms (GCM) 10K type strain sequencing project: providing services to taxonomists for standard genome sequencing and annotation.</title>
        <authorList>
            <consortium name="The Broad Institute Genomics Platform"/>
            <consortium name="The Broad Institute Genome Sequencing Center for Infectious Disease"/>
            <person name="Wu L."/>
            <person name="Ma J."/>
        </authorList>
    </citation>
    <scope>NUCLEOTIDE SEQUENCE [LARGE SCALE GENOMIC DNA]</scope>
    <source>
        <strain evidence="2 3">CGMCC 1.16026</strain>
    </source>
</reference>
<gene>
    <name evidence="2" type="ORF">ACFPJA_01915</name>
</gene>
<feature type="coiled-coil region" evidence="1">
    <location>
        <begin position="7"/>
        <end position="34"/>
    </location>
</feature>
<dbReference type="InterPro" id="IPR006311">
    <property type="entry name" value="TAT_signal"/>
</dbReference>
<comment type="caution">
    <text evidence="2">The sequence shown here is derived from an EMBL/GenBank/DDBJ whole genome shotgun (WGS) entry which is preliminary data.</text>
</comment>
<dbReference type="PROSITE" id="PS51318">
    <property type="entry name" value="TAT"/>
    <property type="match status" value="1"/>
</dbReference>
<sequence length="575" mass="61237">MSDDTIDENLKERIQELEDELQKLKDQKHQDGTDSDAVDEEIEEVHDQIRDEADHAGMSRRKFMKAIAGGGAALGAAAMMPSAAALDIESDNPLRYNENFSVDTQGNLNLQGKDATNVGSVNALSVSSEEGSIGKLWPDSGGTAVVSPSYSECFDSIQSAFDAGYRYIWLAEDITENNILIPNGWGHIVIRGMGGPDGRPCITDPETGDPVFYTDTTEDDTVKVTMADFRIEGGANSGPSIDARRDQYLTSGWELNNIEIHGGPVLLQGSFRTTVNNCDVENISDISYTVFGKSGVYPSLVHDGATFGMWGGTFATTRGEDNVMLSSAAFTINGGCTFHNKSSVSDSDRANLTFHGSARGAIQGFSCEGSGIDIRFGASEDQVALQNSVISAASLGGASGETVFEVNRPIGDVTVFNPNTDIRIEKDGSFSRADMVIYGAKGVEVNGPNPHDVTVIKTALDGSYKVTSPDNAGYTQFFPDIVSQSPGNSGNPAEGGIIIPDGTNWDPLGVGEKWLTQYDGNKWRSVVPVTQTSLGGTSPDPTNYGQMVFVEDSDNPGTMYLITPSGNAIQIGSTS</sequence>
<evidence type="ECO:0000256" key="1">
    <source>
        <dbReference type="SAM" id="Coils"/>
    </source>
</evidence>